<organism evidence="1 2">
    <name type="scientific">Euroglyphus maynei</name>
    <name type="common">Mayne's house dust mite</name>
    <dbReference type="NCBI Taxonomy" id="6958"/>
    <lineage>
        <taxon>Eukaryota</taxon>
        <taxon>Metazoa</taxon>
        <taxon>Ecdysozoa</taxon>
        <taxon>Arthropoda</taxon>
        <taxon>Chelicerata</taxon>
        <taxon>Arachnida</taxon>
        <taxon>Acari</taxon>
        <taxon>Acariformes</taxon>
        <taxon>Sarcoptiformes</taxon>
        <taxon>Astigmata</taxon>
        <taxon>Psoroptidia</taxon>
        <taxon>Analgoidea</taxon>
        <taxon>Pyroglyphidae</taxon>
        <taxon>Pyroglyphinae</taxon>
        <taxon>Euroglyphus</taxon>
    </lineage>
</organism>
<sequence>MVGRADLQEFEDHLPDKDVARGFYAKYEPKEVLGSCKNGELFDYLTNVVTLSEKRTKWSYNETAIRSCRLYSPETGRTS</sequence>
<evidence type="ECO:0000313" key="2">
    <source>
        <dbReference type="Proteomes" id="UP000194236"/>
    </source>
</evidence>
<gene>
    <name evidence="1" type="ORF">BLA29_008159</name>
</gene>
<name>A0A1Y3B936_EURMA</name>
<dbReference type="EMBL" id="MUJZ01036955">
    <property type="protein sequence ID" value="OTF76544.1"/>
    <property type="molecule type" value="Genomic_DNA"/>
</dbReference>
<dbReference type="Proteomes" id="UP000194236">
    <property type="component" value="Unassembled WGS sequence"/>
</dbReference>
<proteinExistence type="predicted"/>
<keyword evidence="2" id="KW-1185">Reference proteome</keyword>
<comment type="caution">
    <text evidence="1">The sequence shown here is derived from an EMBL/GenBank/DDBJ whole genome shotgun (WGS) entry which is preliminary data.</text>
</comment>
<dbReference type="AlphaFoldDB" id="A0A1Y3B936"/>
<reference evidence="1 2" key="1">
    <citation type="submission" date="2017-03" db="EMBL/GenBank/DDBJ databases">
        <title>Genome Survey of Euroglyphus maynei.</title>
        <authorList>
            <person name="Arlian L.G."/>
            <person name="Morgan M.S."/>
            <person name="Rider S.D."/>
        </authorList>
    </citation>
    <scope>NUCLEOTIDE SEQUENCE [LARGE SCALE GENOMIC DNA]</scope>
    <source>
        <strain evidence="1">Arlian Lab</strain>
        <tissue evidence="1">Whole body</tissue>
    </source>
</reference>
<accession>A0A1Y3B936</accession>
<protein>
    <submittedName>
        <fullName evidence="1">Uncharacterized protein</fullName>
    </submittedName>
</protein>
<dbReference type="OrthoDB" id="419455at2759"/>
<evidence type="ECO:0000313" key="1">
    <source>
        <dbReference type="EMBL" id="OTF76544.1"/>
    </source>
</evidence>